<comment type="caution">
    <text evidence="5">The sequence shown here is derived from an EMBL/GenBank/DDBJ whole genome shotgun (WGS) entry which is preliminary data.</text>
</comment>
<dbReference type="Pfam" id="PF22255">
    <property type="entry name" value="Gp44-like_2nd"/>
    <property type="match status" value="1"/>
</dbReference>
<evidence type="ECO:0000256" key="1">
    <source>
        <dbReference type="SAM" id="MobiDB-lite"/>
    </source>
</evidence>
<dbReference type="InterPro" id="IPR053981">
    <property type="entry name" value="Gp44/GpP-like_2nd"/>
</dbReference>
<keyword evidence="6" id="KW-1185">Reference proteome</keyword>
<dbReference type="InterPro" id="IPR023399">
    <property type="entry name" value="Baseplate-like_2-layer_sand"/>
</dbReference>
<evidence type="ECO:0000259" key="3">
    <source>
        <dbReference type="Pfam" id="PF21929"/>
    </source>
</evidence>
<feature type="domain" description="Baseplate hub protein gp44-like N-terminal" evidence="2">
    <location>
        <begin position="6"/>
        <end position="91"/>
    </location>
</feature>
<protein>
    <submittedName>
        <fullName evidence="5">Uncharacterized protein</fullName>
    </submittedName>
</protein>
<evidence type="ECO:0000313" key="6">
    <source>
        <dbReference type="Proteomes" id="UP000818323"/>
    </source>
</evidence>
<feature type="compositionally biased region" description="Basic and acidic residues" evidence="1">
    <location>
        <begin position="338"/>
        <end position="352"/>
    </location>
</feature>
<dbReference type="PIRSF" id="PIRSF004440">
    <property type="entry name" value="GpP"/>
    <property type="match status" value="1"/>
</dbReference>
<organism evidence="5 6">
    <name type="scientific">Microvirga arsenatis</name>
    <dbReference type="NCBI Taxonomy" id="2692265"/>
    <lineage>
        <taxon>Bacteria</taxon>
        <taxon>Pseudomonadati</taxon>
        <taxon>Pseudomonadota</taxon>
        <taxon>Alphaproteobacteria</taxon>
        <taxon>Hyphomicrobiales</taxon>
        <taxon>Methylobacteriaceae</taxon>
        <taxon>Microvirga</taxon>
    </lineage>
</organism>
<gene>
    <name evidence="5" type="ORF">GR303_12475</name>
</gene>
<feature type="compositionally biased region" description="Basic and acidic residues" evidence="1">
    <location>
        <begin position="81"/>
        <end position="95"/>
    </location>
</feature>
<evidence type="ECO:0000313" key="5">
    <source>
        <dbReference type="EMBL" id="NBJ25165.1"/>
    </source>
</evidence>
<evidence type="ECO:0000259" key="4">
    <source>
        <dbReference type="Pfam" id="PF22255"/>
    </source>
</evidence>
<feature type="domain" description="Baseplate hub protein gp44/GpP-like second" evidence="4">
    <location>
        <begin position="93"/>
        <end position="175"/>
    </location>
</feature>
<sequence>MTEEIVTLVVGGKKLAGFQEVNVTRSMEQAAITFGLKATNPSWHEDAWELRLGALVELYTNGDLLCRGYIDRYEADHGEGGQHEVRVSGRSKAADAIDCPPAKHKTGRVEGKTLVDVAKEFDEFGIGYEADVPLKPIPKVQRYPTDSVHETLEREARAQGLMLMGKPDGGVLITRAGSKRHAGALVEGQPPIKRFGVSFSAEGKFSEVTAKAQRALGTSAKDLRQEVKEYDPEVGRYRPLVVFLEGDGTEEDLKTRAQWERLRRQGTSTSIPITVTTWRDADGLLWEPGRLMAIKLPSERVDQDMTLSSVTFTQNHQGTIAVTTWVDPRSHGGKKPKGKSDKAYDAGKGLLE</sequence>
<dbReference type="Proteomes" id="UP000818323">
    <property type="component" value="Unassembled WGS sequence"/>
</dbReference>
<reference evidence="5 6" key="1">
    <citation type="submission" date="2020-01" db="EMBL/GenBank/DDBJ databases">
        <title>Microvirga sp. nov., an arsenate reduction bacterium isolated from Tibet hotspring sediments.</title>
        <authorList>
            <person name="Yuan C.-G."/>
        </authorList>
    </citation>
    <scope>NUCLEOTIDE SEQUENCE [LARGE SCALE GENOMIC DNA]</scope>
    <source>
        <strain evidence="5 6">SYSU G3D203</strain>
    </source>
</reference>
<dbReference type="Gene3D" id="3.55.50.10">
    <property type="entry name" value="Baseplate protein-like domains"/>
    <property type="match status" value="1"/>
</dbReference>
<dbReference type="Gene3D" id="3.30.1920.10">
    <property type="entry name" value="Baseplate protein-like domains - 2 layer sandwich fold"/>
    <property type="match status" value="1"/>
</dbReference>
<dbReference type="Pfam" id="PF21683">
    <property type="entry name" value="GpP-like_1st"/>
    <property type="match status" value="1"/>
</dbReference>
<feature type="region of interest" description="Disordered" evidence="1">
    <location>
        <begin position="326"/>
        <end position="352"/>
    </location>
</feature>
<dbReference type="InterPro" id="IPR049354">
    <property type="entry name" value="GpP-like_N"/>
</dbReference>
<dbReference type="InterPro" id="IPR026276">
    <property type="entry name" value="Baseplate_GpP"/>
</dbReference>
<dbReference type="RefSeq" id="WP_161725821.1">
    <property type="nucleotide sequence ID" value="NZ_JAAAXI010000025.1"/>
</dbReference>
<name>A0ABW9Z0C4_9HYPH</name>
<feature type="region of interest" description="Disordered" evidence="1">
    <location>
        <begin position="81"/>
        <end position="106"/>
    </location>
</feature>
<feature type="domain" description="Baseplate hub protein gp44/GpP-like C-terminal" evidence="3">
    <location>
        <begin position="253"/>
        <end position="328"/>
    </location>
</feature>
<dbReference type="EMBL" id="JAAAXJ010000005">
    <property type="protein sequence ID" value="NBJ25165.1"/>
    <property type="molecule type" value="Genomic_DNA"/>
</dbReference>
<dbReference type="SUPFAM" id="SSF69279">
    <property type="entry name" value="Phage tail proteins"/>
    <property type="match status" value="2"/>
</dbReference>
<dbReference type="Pfam" id="PF21929">
    <property type="entry name" value="GpP_4th"/>
    <property type="match status" value="1"/>
</dbReference>
<dbReference type="Gene3D" id="2.30.300.10">
    <property type="entry name" value="Baseplate protein-like domain - beta roll fold"/>
    <property type="match status" value="1"/>
</dbReference>
<accession>A0ABW9Z0C4</accession>
<evidence type="ECO:0000259" key="2">
    <source>
        <dbReference type="Pfam" id="PF21683"/>
    </source>
</evidence>
<proteinExistence type="predicted"/>
<dbReference type="InterPro" id="IPR053982">
    <property type="entry name" value="Gp44/GpP-like_C"/>
</dbReference>